<proteinExistence type="predicted"/>
<gene>
    <name evidence="2" type="ORF">ARMOST_15952</name>
</gene>
<name>A0A284RUY6_ARMOS</name>
<accession>A0A284RUY6</accession>
<keyword evidence="3" id="KW-1185">Reference proteome</keyword>
<sequence>MNTGRVSSHRHRLIGPEKDTRLQHNSEEDAYRRPPIFSAHLYAKGKQRIYRLRKIIYGKTSKITRIPLSNTRPSRKRVQ</sequence>
<dbReference type="AlphaFoldDB" id="A0A284RUY6"/>
<reference evidence="3" key="1">
    <citation type="journal article" date="2017" name="Nat. Ecol. Evol.">
        <title>Genome expansion and lineage-specific genetic innovations in the forest pathogenic fungi Armillaria.</title>
        <authorList>
            <person name="Sipos G."/>
            <person name="Prasanna A.N."/>
            <person name="Walter M.C."/>
            <person name="O'Connor E."/>
            <person name="Balint B."/>
            <person name="Krizsan K."/>
            <person name="Kiss B."/>
            <person name="Hess J."/>
            <person name="Varga T."/>
            <person name="Slot J."/>
            <person name="Riley R."/>
            <person name="Boka B."/>
            <person name="Rigling D."/>
            <person name="Barry K."/>
            <person name="Lee J."/>
            <person name="Mihaltcheva S."/>
            <person name="LaButti K."/>
            <person name="Lipzen A."/>
            <person name="Waldron R."/>
            <person name="Moloney N.M."/>
            <person name="Sperisen C."/>
            <person name="Kredics L."/>
            <person name="Vagvoelgyi C."/>
            <person name="Patrignani A."/>
            <person name="Fitzpatrick D."/>
            <person name="Nagy I."/>
            <person name="Doyle S."/>
            <person name="Anderson J.B."/>
            <person name="Grigoriev I.V."/>
            <person name="Gueldener U."/>
            <person name="Muensterkoetter M."/>
            <person name="Nagy L.G."/>
        </authorList>
    </citation>
    <scope>NUCLEOTIDE SEQUENCE [LARGE SCALE GENOMIC DNA]</scope>
    <source>
        <strain evidence="3">C18/9</strain>
    </source>
</reference>
<evidence type="ECO:0000313" key="2">
    <source>
        <dbReference type="EMBL" id="SJL12525.1"/>
    </source>
</evidence>
<dbReference type="Proteomes" id="UP000219338">
    <property type="component" value="Unassembled WGS sequence"/>
</dbReference>
<evidence type="ECO:0000256" key="1">
    <source>
        <dbReference type="SAM" id="MobiDB-lite"/>
    </source>
</evidence>
<feature type="region of interest" description="Disordered" evidence="1">
    <location>
        <begin position="1"/>
        <end position="33"/>
    </location>
</feature>
<dbReference type="EMBL" id="FUEG01000017">
    <property type="protein sequence ID" value="SJL12525.1"/>
    <property type="molecule type" value="Genomic_DNA"/>
</dbReference>
<feature type="compositionally biased region" description="Basic and acidic residues" evidence="1">
    <location>
        <begin position="14"/>
        <end position="32"/>
    </location>
</feature>
<protein>
    <submittedName>
        <fullName evidence="2">Uncharacterized protein</fullName>
    </submittedName>
</protein>
<evidence type="ECO:0000313" key="3">
    <source>
        <dbReference type="Proteomes" id="UP000219338"/>
    </source>
</evidence>
<organism evidence="2 3">
    <name type="scientific">Armillaria ostoyae</name>
    <name type="common">Armillaria root rot fungus</name>
    <dbReference type="NCBI Taxonomy" id="47428"/>
    <lineage>
        <taxon>Eukaryota</taxon>
        <taxon>Fungi</taxon>
        <taxon>Dikarya</taxon>
        <taxon>Basidiomycota</taxon>
        <taxon>Agaricomycotina</taxon>
        <taxon>Agaricomycetes</taxon>
        <taxon>Agaricomycetidae</taxon>
        <taxon>Agaricales</taxon>
        <taxon>Marasmiineae</taxon>
        <taxon>Physalacriaceae</taxon>
        <taxon>Armillaria</taxon>
    </lineage>
</organism>